<dbReference type="InterPro" id="IPR024079">
    <property type="entry name" value="MetalloPept_cat_dom_sf"/>
</dbReference>
<evidence type="ECO:0000313" key="2">
    <source>
        <dbReference type="Proteomes" id="UP001321473"/>
    </source>
</evidence>
<proteinExistence type="predicted"/>
<protein>
    <recommendedName>
        <fullName evidence="3">M13 family peptidase</fullName>
    </recommendedName>
</protein>
<accession>A0AAQ4EH70</accession>
<sequence>MFVYENGRTVLFMSRGYSLKDKLTVPFGTTEARSRFEQILRFTAGSSVVKEKLHAIFKFRGLRSFSDFASPLPALRKYWLRRENVTADLDLLAAMDDKVNAIFQSPASKEEQKPFQAVVSGMVAGVSPEQWLLAIKGTHRESLVLELTDTIIVEGNDLFRQAMQMVVDHGLKKAAFYLATNLEADVVYILSMQGKIAQSEAAKAFYCLQFTYKCLTLTWAYLAARYLAAAPSIAVLLDILAAIQDNIDGSEDTFTWMEVPPADGNRAEGYALQLSAVALVSNGKLRAQKSTTRKKTAEELHKVSLHVIAGRRFNASNVDYNRPDVKLDEGQKFLKVLAAALRLHHSVMAANPPTRLELLISELEFKGILSYVSSVNYVVVPTLYQRDPYLYIYDVPDYFNYGTMGALLGVQLAEIAAVGVKDQRQSTWDNWSLNKHGEMLQCLLRRRKLLGFPSFNPTTADKQQTHLLTLSVGARLAYSGLKNAFRRKSRTVKVFNDYWPEALRVFFTRFCLLWCSGSGKADPLTPRAKCILPLYNIEEFGELYECDVNSTGGPFCPT</sequence>
<dbReference type="GO" id="GO:0016485">
    <property type="term" value="P:protein processing"/>
    <property type="evidence" value="ECO:0007669"/>
    <property type="project" value="TreeGrafter"/>
</dbReference>
<dbReference type="AlphaFoldDB" id="A0AAQ4EH70"/>
<evidence type="ECO:0008006" key="3">
    <source>
        <dbReference type="Google" id="ProtNLM"/>
    </source>
</evidence>
<dbReference type="Proteomes" id="UP001321473">
    <property type="component" value="Unassembled WGS sequence"/>
</dbReference>
<dbReference type="InterPro" id="IPR000718">
    <property type="entry name" value="Peptidase_M13"/>
</dbReference>
<name>A0AAQ4EH70_AMBAM</name>
<reference evidence="1 2" key="1">
    <citation type="journal article" date="2023" name="Arcadia Sci">
        <title>De novo assembly of a long-read Amblyomma americanum tick genome.</title>
        <authorList>
            <person name="Chou S."/>
            <person name="Poskanzer K.E."/>
            <person name="Rollins M."/>
            <person name="Thuy-Boun P.S."/>
        </authorList>
    </citation>
    <scope>NUCLEOTIDE SEQUENCE [LARGE SCALE GENOMIC DNA]</scope>
    <source>
        <strain evidence="1">F_SG_1</strain>
        <tissue evidence="1">Salivary glands</tissue>
    </source>
</reference>
<dbReference type="GO" id="GO:0004222">
    <property type="term" value="F:metalloendopeptidase activity"/>
    <property type="evidence" value="ECO:0007669"/>
    <property type="project" value="InterPro"/>
</dbReference>
<comment type="caution">
    <text evidence="1">The sequence shown here is derived from an EMBL/GenBank/DDBJ whole genome shotgun (WGS) entry which is preliminary data.</text>
</comment>
<dbReference type="Gene3D" id="3.40.390.10">
    <property type="entry name" value="Collagenase (Catalytic Domain)"/>
    <property type="match status" value="1"/>
</dbReference>
<dbReference type="PANTHER" id="PTHR11733:SF241">
    <property type="entry name" value="GH26575P-RELATED"/>
    <property type="match status" value="1"/>
</dbReference>
<dbReference type="EMBL" id="JARKHS020015866">
    <property type="protein sequence ID" value="KAK8774062.1"/>
    <property type="molecule type" value="Genomic_DNA"/>
</dbReference>
<organism evidence="1 2">
    <name type="scientific">Amblyomma americanum</name>
    <name type="common">Lone star tick</name>
    <dbReference type="NCBI Taxonomy" id="6943"/>
    <lineage>
        <taxon>Eukaryota</taxon>
        <taxon>Metazoa</taxon>
        <taxon>Ecdysozoa</taxon>
        <taxon>Arthropoda</taxon>
        <taxon>Chelicerata</taxon>
        <taxon>Arachnida</taxon>
        <taxon>Acari</taxon>
        <taxon>Parasitiformes</taxon>
        <taxon>Ixodida</taxon>
        <taxon>Ixodoidea</taxon>
        <taxon>Ixodidae</taxon>
        <taxon>Amblyomminae</taxon>
        <taxon>Amblyomma</taxon>
    </lineage>
</organism>
<gene>
    <name evidence="1" type="ORF">V5799_011409</name>
</gene>
<keyword evidence="2" id="KW-1185">Reference proteome</keyword>
<dbReference type="SUPFAM" id="SSF55486">
    <property type="entry name" value="Metalloproteases ('zincins'), catalytic domain"/>
    <property type="match status" value="1"/>
</dbReference>
<dbReference type="PANTHER" id="PTHR11733">
    <property type="entry name" value="ZINC METALLOPROTEASE FAMILY M13 NEPRILYSIN-RELATED"/>
    <property type="match status" value="1"/>
</dbReference>
<evidence type="ECO:0000313" key="1">
    <source>
        <dbReference type="EMBL" id="KAK8774062.1"/>
    </source>
</evidence>
<dbReference type="PROSITE" id="PS51885">
    <property type="entry name" value="NEPRILYSIN"/>
    <property type="match status" value="1"/>
</dbReference>
<dbReference type="GO" id="GO:0005886">
    <property type="term" value="C:plasma membrane"/>
    <property type="evidence" value="ECO:0007669"/>
    <property type="project" value="TreeGrafter"/>
</dbReference>